<dbReference type="RefSeq" id="WP_123121161.1">
    <property type="nucleotide sequence ID" value="NZ_RJJR01000011.1"/>
</dbReference>
<dbReference type="Proteomes" id="UP000267223">
    <property type="component" value="Unassembled WGS sequence"/>
</dbReference>
<organism evidence="2 3">
    <name type="scientific">Hanamia caeni</name>
    <dbReference type="NCBI Taxonomy" id="2294116"/>
    <lineage>
        <taxon>Bacteria</taxon>
        <taxon>Pseudomonadati</taxon>
        <taxon>Bacteroidota</taxon>
        <taxon>Chitinophagia</taxon>
        <taxon>Chitinophagales</taxon>
        <taxon>Chitinophagaceae</taxon>
        <taxon>Hanamia</taxon>
    </lineage>
</organism>
<keyword evidence="3" id="KW-1185">Reference proteome</keyword>
<evidence type="ECO:0000313" key="3">
    <source>
        <dbReference type="Proteomes" id="UP000267223"/>
    </source>
</evidence>
<evidence type="ECO:0008006" key="4">
    <source>
        <dbReference type="Google" id="ProtNLM"/>
    </source>
</evidence>
<feature type="signal peptide" evidence="1">
    <location>
        <begin position="1"/>
        <end position="24"/>
    </location>
</feature>
<sequence>MNKFSFLSFIILAIASLFFSPLQAQYYYKDLLSTKKDNNEFSVLKNNKINLVKISSFDDHDQPSDGFFCEKRINKDFSQSKLMTNSNITGESLLVTDYNNNGDMVKTITTTPHSTNTVQYTYDAEGKIISIQTRTSADGDSNAITESHEYTYENGRPVKMLRKKNNTLIATIIFVADDKGNIIEENPSGTSIDKKYFYYYDDSNRLTDVVHFNPVANRLLPDYMFEYTNGNKPEKIISVDETGRNYFIWRYAYDDKKLPEIQKCYSKEKQLLGTIQYEYQ</sequence>
<evidence type="ECO:0000313" key="2">
    <source>
        <dbReference type="EMBL" id="RNI35174.1"/>
    </source>
</evidence>
<dbReference type="AlphaFoldDB" id="A0A3M9NBL2"/>
<protein>
    <recommendedName>
        <fullName evidence="4">YD repeat-containing protein</fullName>
    </recommendedName>
</protein>
<feature type="chain" id="PRO_5018003320" description="YD repeat-containing protein" evidence="1">
    <location>
        <begin position="25"/>
        <end position="280"/>
    </location>
</feature>
<accession>A0A3M9NBL2</accession>
<reference evidence="2 3" key="1">
    <citation type="submission" date="2018-11" db="EMBL/GenBank/DDBJ databases">
        <title>Draft genome sequence of Ferruginibacter sp. BO-59.</title>
        <authorList>
            <person name="Im W.T."/>
        </authorList>
    </citation>
    <scope>NUCLEOTIDE SEQUENCE [LARGE SCALE GENOMIC DNA]</scope>
    <source>
        <strain evidence="2 3">BO-59</strain>
    </source>
</reference>
<proteinExistence type="predicted"/>
<gene>
    <name evidence="2" type="ORF">EFY79_12995</name>
</gene>
<dbReference type="Gene3D" id="2.180.10.10">
    <property type="entry name" value="RHS repeat-associated core"/>
    <property type="match status" value="1"/>
</dbReference>
<name>A0A3M9NBL2_9BACT</name>
<comment type="caution">
    <text evidence="2">The sequence shown here is derived from an EMBL/GenBank/DDBJ whole genome shotgun (WGS) entry which is preliminary data.</text>
</comment>
<dbReference type="OrthoDB" id="680586at2"/>
<dbReference type="EMBL" id="RJJR01000011">
    <property type="protein sequence ID" value="RNI35174.1"/>
    <property type="molecule type" value="Genomic_DNA"/>
</dbReference>
<keyword evidence="1" id="KW-0732">Signal</keyword>
<dbReference type="NCBIfam" id="TIGR01643">
    <property type="entry name" value="YD_repeat_2x"/>
    <property type="match status" value="1"/>
</dbReference>
<dbReference type="InterPro" id="IPR006530">
    <property type="entry name" value="YD"/>
</dbReference>
<evidence type="ECO:0000256" key="1">
    <source>
        <dbReference type="SAM" id="SignalP"/>
    </source>
</evidence>